<dbReference type="Proteomes" id="UP000295678">
    <property type="component" value="Unassembled WGS sequence"/>
</dbReference>
<evidence type="ECO:0000259" key="1">
    <source>
        <dbReference type="Pfam" id="PF12146"/>
    </source>
</evidence>
<proteinExistence type="predicted"/>
<protein>
    <submittedName>
        <fullName evidence="2">Lysophospholipase</fullName>
    </submittedName>
</protein>
<keyword evidence="3" id="KW-1185">Reference proteome</keyword>
<dbReference type="SUPFAM" id="SSF53474">
    <property type="entry name" value="alpha/beta-Hydrolases"/>
    <property type="match status" value="1"/>
</dbReference>
<accession>A0A4R3MKM6</accession>
<sequence length="316" mass="34615">MDLVAIPENPVPEGAVSGEVITSDGIRLRWARWPAAAATRGTVCVFPGRAEFIEKYFETIEELRQRGFAVAALDWRGQGGSQRLLRNPRKGHVDTFEEYDRDLSAFMTRVVLPDCPAPYYALAHSMGGNILLRNAQRSPAWFERQVLSAPMLTLHRRLVPGRHVFRVAEILGLAGFGDAFVPGGGATHAGTMIFRNNPLTSDPVRFARNALVVEKAPWLGLGSPTIAWLVAAGAAMAEVMDPDFAERVRVPTLVLAAGDDRIVSSRAIETLAFRLKTGSHLMIPGARHELLQERDAIRAQVWAAFDAFVPGQPVFA</sequence>
<dbReference type="Gene3D" id="3.40.50.1820">
    <property type="entry name" value="alpha/beta hydrolase"/>
    <property type="match status" value="1"/>
</dbReference>
<comment type="caution">
    <text evidence="2">The sequence shown here is derived from an EMBL/GenBank/DDBJ whole genome shotgun (WGS) entry which is preliminary data.</text>
</comment>
<dbReference type="InterPro" id="IPR029058">
    <property type="entry name" value="AB_hydrolase_fold"/>
</dbReference>
<dbReference type="InterPro" id="IPR051044">
    <property type="entry name" value="MAG_DAG_Lipase"/>
</dbReference>
<feature type="domain" description="Serine aminopeptidase S33" evidence="1">
    <location>
        <begin position="39"/>
        <end position="295"/>
    </location>
</feature>
<evidence type="ECO:0000313" key="3">
    <source>
        <dbReference type="Proteomes" id="UP000295678"/>
    </source>
</evidence>
<reference evidence="2 3" key="1">
    <citation type="submission" date="2019-03" db="EMBL/GenBank/DDBJ databases">
        <title>Genomic Encyclopedia of Type Strains, Phase IV (KMG-IV): sequencing the most valuable type-strain genomes for metagenomic binning, comparative biology and taxonomic classification.</title>
        <authorList>
            <person name="Goeker M."/>
        </authorList>
    </citation>
    <scope>NUCLEOTIDE SEQUENCE [LARGE SCALE GENOMIC DNA]</scope>
    <source>
        <strain evidence="2 3">DSM 19345</strain>
    </source>
</reference>
<dbReference type="Pfam" id="PF12146">
    <property type="entry name" value="Hydrolase_4"/>
    <property type="match status" value="1"/>
</dbReference>
<organism evidence="2 3">
    <name type="scientific">Tepidamorphus gemmatus</name>
    <dbReference type="NCBI Taxonomy" id="747076"/>
    <lineage>
        <taxon>Bacteria</taxon>
        <taxon>Pseudomonadati</taxon>
        <taxon>Pseudomonadota</taxon>
        <taxon>Alphaproteobacteria</taxon>
        <taxon>Hyphomicrobiales</taxon>
        <taxon>Tepidamorphaceae</taxon>
        <taxon>Tepidamorphus</taxon>
    </lineage>
</organism>
<gene>
    <name evidence="2" type="ORF">EDC22_101139</name>
</gene>
<dbReference type="RefSeq" id="WP_132804677.1">
    <property type="nucleotide sequence ID" value="NZ_SMAK01000001.1"/>
</dbReference>
<dbReference type="AlphaFoldDB" id="A0A4R3MKM6"/>
<dbReference type="EMBL" id="SMAK01000001">
    <property type="protein sequence ID" value="TCT13278.1"/>
    <property type="molecule type" value="Genomic_DNA"/>
</dbReference>
<dbReference type="InterPro" id="IPR022742">
    <property type="entry name" value="Hydrolase_4"/>
</dbReference>
<dbReference type="PANTHER" id="PTHR11614">
    <property type="entry name" value="PHOSPHOLIPASE-RELATED"/>
    <property type="match status" value="1"/>
</dbReference>
<name>A0A4R3MKM6_9HYPH</name>
<dbReference type="OrthoDB" id="9788260at2"/>
<evidence type="ECO:0000313" key="2">
    <source>
        <dbReference type="EMBL" id="TCT13278.1"/>
    </source>
</evidence>